<protein>
    <submittedName>
        <fullName evidence="10">Metallo-dependent hydrolase</fullName>
    </submittedName>
</protein>
<name>A0A2I2FSB6_9EURO</name>
<dbReference type="GeneID" id="36562972"/>
<dbReference type="EMBL" id="MSFO01000010">
    <property type="protein sequence ID" value="PLB43522.1"/>
    <property type="molecule type" value="Genomic_DNA"/>
</dbReference>
<dbReference type="FunFam" id="3.20.20.140:FF:000033">
    <property type="entry name" value="Adenosine deaminase-like protein"/>
    <property type="match status" value="1"/>
</dbReference>
<dbReference type="InterPro" id="IPR006330">
    <property type="entry name" value="Ado/ade_deaminase"/>
</dbReference>
<dbReference type="GO" id="GO:0009117">
    <property type="term" value="P:nucleotide metabolic process"/>
    <property type="evidence" value="ECO:0007669"/>
    <property type="project" value="UniProtKB-KW"/>
</dbReference>
<evidence type="ECO:0000256" key="8">
    <source>
        <dbReference type="ARBA" id="ARBA00048787"/>
    </source>
</evidence>
<dbReference type="Proteomes" id="UP000234275">
    <property type="component" value="Unassembled WGS sequence"/>
</dbReference>
<dbReference type="PANTHER" id="PTHR11409:SF42">
    <property type="entry name" value="ADENOSINE DEAMINASE-LIKE PROTEIN"/>
    <property type="match status" value="1"/>
</dbReference>
<dbReference type="STRING" id="1392250.A0A2I2FSB6"/>
<sequence length="353" mass="39308">MDYSKLVDAEFTQLLPKIELHAHLTGSISRQCLHDIWVQKKAQDPDLSVDDPWVIMPPGKVDYSLSTFFNVFSQSIYHLCNDLPSIAYATTSVLTDFLNDGVRYLELRTIPRPSPTAAFTRHEYLDTVLTTIEQFRLSNPDLTIALILALDRATTSAPDALAIVDLALAHRARGIVGLDLCGNPTKGDVAIYGPAFAKAKEHELGVTLHFGEVARPATPGELETLLGFEPDRLGHVIHVPGPVKEEIVRRRLGLELCLSCNVHAQMFDGGFTDHHFGEWWRGAECPVVLCTDDVGFFCSPVSNEYRLAAEHFGLSRTDVLRMCRDSVEVIFGGEEEKARLRGLLDEFEAEYTK</sequence>
<organism evidence="10 11">
    <name type="scientific">Aspergillus steynii IBT 23096</name>
    <dbReference type="NCBI Taxonomy" id="1392250"/>
    <lineage>
        <taxon>Eukaryota</taxon>
        <taxon>Fungi</taxon>
        <taxon>Dikarya</taxon>
        <taxon>Ascomycota</taxon>
        <taxon>Pezizomycotina</taxon>
        <taxon>Eurotiomycetes</taxon>
        <taxon>Eurotiomycetidae</taxon>
        <taxon>Eurotiales</taxon>
        <taxon>Aspergillaceae</taxon>
        <taxon>Aspergillus</taxon>
        <taxon>Aspergillus subgen. Circumdati</taxon>
    </lineage>
</organism>
<feature type="domain" description="Adenosine deaminase" evidence="9">
    <location>
        <begin position="16"/>
        <end position="345"/>
    </location>
</feature>
<evidence type="ECO:0000313" key="10">
    <source>
        <dbReference type="EMBL" id="PLB43522.1"/>
    </source>
</evidence>
<comment type="catalytic activity">
    <reaction evidence="8">
        <text>N(6)-methyl-AMP + H2O + H(+) = IMP + methylamine</text>
        <dbReference type="Rhea" id="RHEA:16001"/>
        <dbReference type="ChEBI" id="CHEBI:15377"/>
        <dbReference type="ChEBI" id="CHEBI:15378"/>
        <dbReference type="ChEBI" id="CHEBI:58053"/>
        <dbReference type="ChEBI" id="CHEBI:59338"/>
        <dbReference type="ChEBI" id="CHEBI:144842"/>
    </reaction>
    <physiologicalReaction direction="left-to-right" evidence="8">
        <dbReference type="Rhea" id="RHEA:16002"/>
    </physiologicalReaction>
</comment>
<reference evidence="10 11" key="1">
    <citation type="submission" date="2016-12" db="EMBL/GenBank/DDBJ databases">
        <title>The genomes of Aspergillus section Nigri reveals drivers in fungal speciation.</title>
        <authorList>
            <consortium name="DOE Joint Genome Institute"/>
            <person name="Vesth T.C."/>
            <person name="Nybo J."/>
            <person name="Theobald S."/>
            <person name="Brandl J."/>
            <person name="Frisvad J.C."/>
            <person name="Nielsen K.F."/>
            <person name="Lyhne E.K."/>
            <person name="Kogle M.E."/>
            <person name="Kuo A."/>
            <person name="Riley R."/>
            <person name="Clum A."/>
            <person name="Nolan M."/>
            <person name="Lipzen A."/>
            <person name="Salamov A."/>
            <person name="Henrissat B."/>
            <person name="Wiebenga A."/>
            <person name="De Vries R.P."/>
            <person name="Grigoriev I.V."/>
            <person name="Mortensen U.H."/>
            <person name="Andersen M.R."/>
            <person name="Baker S.E."/>
        </authorList>
    </citation>
    <scope>NUCLEOTIDE SEQUENCE [LARGE SCALE GENOMIC DNA]</scope>
    <source>
        <strain evidence="10 11">IBT 23096</strain>
    </source>
</reference>
<evidence type="ECO:0000256" key="2">
    <source>
        <dbReference type="ARBA" id="ARBA00006676"/>
    </source>
</evidence>
<keyword evidence="4" id="KW-0479">Metal-binding</keyword>
<keyword evidence="5 10" id="KW-0378">Hydrolase</keyword>
<dbReference type="InterPro" id="IPR001365">
    <property type="entry name" value="A_deaminase_dom"/>
</dbReference>
<dbReference type="VEuPathDB" id="FungiDB:P170DRAFT_54754"/>
<evidence type="ECO:0000256" key="7">
    <source>
        <dbReference type="ARBA" id="ARBA00023080"/>
    </source>
</evidence>
<proteinExistence type="inferred from homology"/>
<evidence type="ECO:0000313" key="11">
    <source>
        <dbReference type="Proteomes" id="UP000234275"/>
    </source>
</evidence>
<dbReference type="InterPro" id="IPR032466">
    <property type="entry name" value="Metal_Hydrolase"/>
</dbReference>
<evidence type="ECO:0000256" key="4">
    <source>
        <dbReference type="ARBA" id="ARBA00022723"/>
    </source>
</evidence>
<comment type="caution">
    <text evidence="10">The sequence shown here is derived from an EMBL/GenBank/DDBJ whole genome shotgun (WGS) entry which is preliminary data.</text>
</comment>
<dbReference type="PANTHER" id="PTHR11409">
    <property type="entry name" value="ADENOSINE DEAMINASE"/>
    <property type="match status" value="1"/>
</dbReference>
<dbReference type="CDD" id="cd00443">
    <property type="entry name" value="ADA_AMPD"/>
    <property type="match status" value="1"/>
</dbReference>
<gene>
    <name evidence="10" type="ORF">P170DRAFT_54754</name>
</gene>
<evidence type="ECO:0000256" key="1">
    <source>
        <dbReference type="ARBA" id="ARBA00001947"/>
    </source>
</evidence>
<dbReference type="Pfam" id="PF00962">
    <property type="entry name" value="A_deaminase"/>
    <property type="match status" value="1"/>
</dbReference>
<dbReference type="GO" id="GO:0046872">
    <property type="term" value="F:metal ion binding"/>
    <property type="evidence" value="ECO:0007669"/>
    <property type="project" value="UniProtKB-KW"/>
</dbReference>
<keyword evidence="11" id="KW-1185">Reference proteome</keyword>
<dbReference type="GO" id="GO:0004000">
    <property type="term" value="F:adenosine deaminase activity"/>
    <property type="evidence" value="ECO:0007669"/>
    <property type="project" value="TreeGrafter"/>
</dbReference>
<dbReference type="GO" id="GO:0046103">
    <property type="term" value="P:inosine biosynthetic process"/>
    <property type="evidence" value="ECO:0007669"/>
    <property type="project" value="TreeGrafter"/>
</dbReference>
<evidence type="ECO:0000259" key="9">
    <source>
        <dbReference type="Pfam" id="PF00962"/>
    </source>
</evidence>
<dbReference type="Gene3D" id="3.20.20.140">
    <property type="entry name" value="Metal-dependent hydrolases"/>
    <property type="match status" value="1"/>
</dbReference>
<dbReference type="GO" id="GO:0006154">
    <property type="term" value="P:adenosine catabolic process"/>
    <property type="evidence" value="ECO:0007669"/>
    <property type="project" value="TreeGrafter"/>
</dbReference>
<keyword evidence="7" id="KW-0546">Nucleotide metabolism</keyword>
<dbReference type="AlphaFoldDB" id="A0A2I2FSB6"/>
<comment type="cofactor">
    <cofactor evidence="1">
        <name>Zn(2+)</name>
        <dbReference type="ChEBI" id="CHEBI:29105"/>
    </cofactor>
</comment>
<dbReference type="OrthoDB" id="272271at2759"/>
<comment type="subunit">
    <text evidence="3">Monomer.</text>
</comment>
<evidence type="ECO:0000256" key="6">
    <source>
        <dbReference type="ARBA" id="ARBA00022833"/>
    </source>
</evidence>
<evidence type="ECO:0000256" key="5">
    <source>
        <dbReference type="ARBA" id="ARBA00022801"/>
    </source>
</evidence>
<dbReference type="SUPFAM" id="SSF51556">
    <property type="entry name" value="Metallo-dependent hydrolases"/>
    <property type="match status" value="1"/>
</dbReference>
<comment type="similarity">
    <text evidence="2">Belongs to the metallo-dependent hydrolases superfamily. Adenosine and AMP deaminases family.</text>
</comment>
<dbReference type="RefSeq" id="XP_024698824.1">
    <property type="nucleotide sequence ID" value="XM_024855266.1"/>
</dbReference>
<accession>A0A2I2FSB6</accession>
<keyword evidence="6" id="KW-0862">Zinc</keyword>
<evidence type="ECO:0000256" key="3">
    <source>
        <dbReference type="ARBA" id="ARBA00011245"/>
    </source>
</evidence>